<evidence type="ECO:0000256" key="5">
    <source>
        <dbReference type="PIRSR" id="PIRSR601519-1"/>
    </source>
</evidence>
<proteinExistence type="inferred from homology"/>
<dbReference type="PROSITE" id="PS50905">
    <property type="entry name" value="FERRITIN_LIKE"/>
    <property type="match status" value="1"/>
</dbReference>
<dbReference type="OrthoDB" id="9561276at2759"/>
<dbReference type="AlphaFoldDB" id="A0A091CX25"/>
<dbReference type="Gene3D" id="1.20.1260.10">
    <property type="match status" value="1"/>
</dbReference>
<dbReference type="InterPro" id="IPR001519">
    <property type="entry name" value="Ferritin"/>
</dbReference>
<dbReference type="SUPFAM" id="SSF47240">
    <property type="entry name" value="Ferritin-like"/>
    <property type="match status" value="1"/>
</dbReference>
<evidence type="ECO:0000256" key="2">
    <source>
        <dbReference type="ARBA" id="ARBA00022434"/>
    </source>
</evidence>
<feature type="domain" description="Ferritin-like diiron" evidence="7">
    <location>
        <begin position="18"/>
        <end position="167"/>
    </location>
</feature>
<evidence type="ECO:0000313" key="9">
    <source>
        <dbReference type="Proteomes" id="UP000028990"/>
    </source>
</evidence>
<keyword evidence="4 5" id="KW-0408">Iron</keyword>
<dbReference type="GO" id="GO:0005737">
    <property type="term" value="C:cytoplasm"/>
    <property type="evidence" value="ECO:0007669"/>
    <property type="project" value="TreeGrafter"/>
</dbReference>
<dbReference type="EMBL" id="KN123809">
    <property type="protein sequence ID" value="KFO23222.1"/>
    <property type="molecule type" value="Genomic_DNA"/>
</dbReference>
<dbReference type="GO" id="GO:0006879">
    <property type="term" value="P:intracellular iron ion homeostasis"/>
    <property type="evidence" value="ECO:0007669"/>
    <property type="project" value="UniProtKB-KW"/>
</dbReference>
<dbReference type="InterPro" id="IPR012347">
    <property type="entry name" value="Ferritin-like"/>
</dbReference>
<feature type="binding site" evidence="5">
    <location>
        <position position="115"/>
    </location>
    <ligand>
        <name>Fe cation</name>
        <dbReference type="ChEBI" id="CHEBI:24875"/>
        <label>1</label>
    </ligand>
</feature>
<evidence type="ECO:0000256" key="6">
    <source>
        <dbReference type="RuleBase" id="RU361145"/>
    </source>
</evidence>
<dbReference type="Pfam" id="PF00210">
    <property type="entry name" value="Ferritin"/>
    <property type="match status" value="1"/>
</dbReference>
<evidence type="ECO:0000256" key="1">
    <source>
        <dbReference type="ARBA" id="ARBA00007513"/>
    </source>
</evidence>
<reference evidence="8 9" key="1">
    <citation type="submission" date="2013-11" db="EMBL/GenBank/DDBJ databases">
        <title>The Damaraland mole rat (Fukomys damarensis) genome and evolution of African mole rats.</title>
        <authorList>
            <person name="Gladyshev V.N."/>
            <person name="Fang X."/>
        </authorList>
    </citation>
    <scope>NUCLEOTIDE SEQUENCE [LARGE SCALE GENOMIC DNA]</scope>
    <source>
        <tissue evidence="8">Liver</tissue>
    </source>
</reference>
<feature type="binding site" evidence="5">
    <location>
        <position position="149"/>
    </location>
    <ligand>
        <name>Fe cation</name>
        <dbReference type="ChEBI" id="CHEBI:24875"/>
        <label>1</label>
    </ligand>
</feature>
<keyword evidence="3 5" id="KW-0479">Metal-binding</keyword>
<dbReference type="OMA" id="QAVECAY"/>
<organism evidence="8 9">
    <name type="scientific">Fukomys damarensis</name>
    <name type="common">Damaraland mole rat</name>
    <name type="synonym">Cryptomys damarensis</name>
    <dbReference type="NCBI Taxonomy" id="885580"/>
    <lineage>
        <taxon>Eukaryota</taxon>
        <taxon>Metazoa</taxon>
        <taxon>Chordata</taxon>
        <taxon>Craniata</taxon>
        <taxon>Vertebrata</taxon>
        <taxon>Euteleostomi</taxon>
        <taxon>Mammalia</taxon>
        <taxon>Eutheria</taxon>
        <taxon>Euarchontoglires</taxon>
        <taxon>Glires</taxon>
        <taxon>Rodentia</taxon>
        <taxon>Hystricomorpha</taxon>
        <taxon>Bathyergidae</taxon>
        <taxon>Fukomys</taxon>
    </lineage>
</organism>
<dbReference type="CDD" id="cd01056">
    <property type="entry name" value="Euk_Ferritin"/>
    <property type="match status" value="1"/>
</dbReference>
<evidence type="ECO:0000256" key="3">
    <source>
        <dbReference type="ARBA" id="ARBA00022723"/>
    </source>
</evidence>
<dbReference type="PANTHER" id="PTHR11431:SF97">
    <property type="entry name" value="FERRITIN HEAVY POLYPEPTIDE-LIKE 17-RELATED"/>
    <property type="match status" value="1"/>
</dbReference>
<dbReference type="Proteomes" id="UP000028990">
    <property type="component" value="Unassembled WGS sequence"/>
</dbReference>
<keyword evidence="9" id="KW-1185">Reference proteome</keyword>
<sequence length="193" mass="21728">MAAAPPPMTSPTPPLLGQSYHAECEAAVNLQIQLQLYASYVYLSMAMYCGRLDVALKSLSGFFLRRSHQWRQLAEKLMWMLNERGGSVALRDIAKPDRDDWHGSAQAVECAYHLEDTLYRSLQELHRLAAGRGDPSLCDFLVRTYLQPQVLVLRELSCYLSNLRRVGPRRDGLLDVLFGKLSLDDGGKEDKDG</sequence>
<dbReference type="STRING" id="885580.ENSFDAP00000013482"/>
<dbReference type="InterPro" id="IPR009040">
    <property type="entry name" value="Ferritin-like_diiron"/>
</dbReference>
<dbReference type="GO" id="GO:0006826">
    <property type="term" value="P:iron ion transport"/>
    <property type="evidence" value="ECO:0007669"/>
    <property type="project" value="InterPro"/>
</dbReference>
<protein>
    <recommendedName>
        <fullName evidence="6">Ferritin</fullName>
    </recommendedName>
</protein>
<dbReference type="InterPro" id="IPR009078">
    <property type="entry name" value="Ferritin-like_SF"/>
</dbReference>
<dbReference type="FunFam" id="1.20.1260.10:FF:000002">
    <property type="entry name" value="Ferritin, mitochondrial"/>
    <property type="match status" value="1"/>
</dbReference>
<keyword evidence="2 6" id="KW-0409">Iron storage</keyword>
<name>A0A091CX25_FUKDA</name>
<evidence type="ECO:0000259" key="7">
    <source>
        <dbReference type="PROSITE" id="PS50905"/>
    </source>
</evidence>
<comment type="function">
    <text evidence="6">Stores iron in a soluble, non-toxic, readily available form. Important for iron homeostasis. Iron is taken up in the ferrous form and deposited as ferric hydroxides after oxidation.</text>
</comment>
<evidence type="ECO:0000313" key="8">
    <source>
        <dbReference type="EMBL" id="KFO23222.1"/>
    </source>
</evidence>
<comment type="similarity">
    <text evidence="1 6">Belongs to the ferritin family.</text>
</comment>
<gene>
    <name evidence="8" type="ORF">H920_15387</name>
</gene>
<dbReference type="GO" id="GO:0008198">
    <property type="term" value="F:ferrous iron binding"/>
    <property type="evidence" value="ECO:0007669"/>
    <property type="project" value="TreeGrafter"/>
</dbReference>
<dbReference type="PANTHER" id="PTHR11431">
    <property type="entry name" value="FERRITIN"/>
    <property type="match status" value="1"/>
</dbReference>
<accession>A0A091CX25</accession>
<dbReference type="InterPro" id="IPR008331">
    <property type="entry name" value="Ferritin_DPS_dom"/>
</dbReference>
<evidence type="ECO:0000256" key="4">
    <source>
        <dbReference type="ARBA" id="ARBA00023004"/>
    </source>
</evidence>
<dbReference type="GO" id="GO:0008199">
    <property type="term" value="F:ferric iron binding"/>
    <property type="evidence" value="ECO:0007669"/>
    <property type="project" value="InterPro"/>
</dbReference>